<keyword evidence="11" id="KW-1185">Reference proteome</keyword>
<dbReference type="InterPro" id="IPR002347">
    <property type="entry name" value="SDR_fam"/>
</dbReference>
<dbReference type="FunFam" id="3.40.50.720:FF:000301">
    <property type="entry name" value="Hydroxysteroid dehydrogenase like 2"/>
    <property type="match status" value="1"/>
</dbReference>
<dbReference type="AlphaFoldDB" id="A0A5E4NL36"/>
<dbReference type="PANTHER" id="PTHR42808:SF3">
    <property type="entry name" value="HYDROXYSTEROID DEHYDROGENASE-LIKE PROTEIN 2"/>
    <property type="match status" value="1"/>
</dbReference>
<dbReference type="NCBIfam" id="NF006133">
    <property type="entry name" value="PRK08278.1"/>
    <property type="match status" value="1"/>
</dbReference>
<dbReference type="GO" id="GO:0005777">
    <property type="term" value="C:peroxisome"/>
    <property type="evidence" value="ECO:0007669"/>
    <property type="project" value="UniProtKB-SubCell"/>
</dbReference>
<comment type="subcellular location">
    <subcellularLocation>
        <location evidence="1">Mitochondrion</location>
    </subcellularLocation>
    <subcellularLocation>
        <location evidence="2">Peroxisome</location>
    </subcellularLocation>
</comment>
<comment type="similarity">
    <text evidence="3">Belongs to the short-chain dehydrogenases/reductases (SDR) family.</text>
</comment>
<evidence type="ECO:0000256" key="1">
    <source>
        <dbReference type="ARBA" id="ARBA00004173"/>
    </source>
</evidence>
<protein>
    <recommendedName>
        <fullName evidence="8">Hydroxysteroid dehydrogenase-like protein 2</fullName>
    </recommendedName>
</protein>
<proteinExistence type="inferred from homology"/>
<keyword evidence="5" id="KW-0560">Oxidoreductase</keyword>
<evidence type="ECO:0000256" key="8">
    <source>
        <dbReference type="ARBA" id="ARBA00040243"/>
    </source>
</evidence>
<dbReference type="PANTHER" id="PTHR42808">
    <property type="entry name" value="HYDROXYSTEROID DEHYDROGENASE-LIKE PROTEIN 2"/>
    <property type="match status" value="1"/>
</dbReference>
<evidence type="ECO:0000256" key="2">
    <source>
        <dbReference type="ARBA" id="ARBA00004275"/>
    </source>
</evidence>
<dbReference type="Pfam" id="PF00106">
    <property type="entry name" value="adh_short"/>
    <property type="match status" value="1"/>
</dbReference>
<dbReference type="PRINTS" id="PR00081">
    <property type="entry name" value="GDHRDH"/>
</dbReference>
<reference evidence="10 11" key="1">
    <citation type="submission" date="2019-08" db="EMBL/GenBank/DDBJ databases">
        <authorList>
            <person name="Alioto T."/>
            <person name="Alioto T."/>
            <person name="Gomez Garrido J."/>
        </authorList>
    </citation>
    <scope>NUCLEOTIDE SEQUENCE [LARGE SCALE GENOMIC DNA]</scope>
</reference>
<sequence>MLNTGELSGLTLFITGGSRGIGKAIALKAARDGANIVIAAKTAEPHPKLPGTIYTAAKEIEEAGGKCLPCVVDVREESQVADAINKAVSKFGGIDIVINNASAISLTTTLDTDMKRYDLMHNINTRGTFLVSKMCVPHLRKSKHAHILNISPPLNMNPNWFCDHVAYTMAKYGMSMCVLGMSAELKADNIAVNALWPRTVIYTAAVEMLSGAGNAKKLSRKPEIMADAAYAILCRSVKNCTGQFLIDDEVLQQEGITDMSQYLNDPTYKGDLLMDFFLGENSHDGFNAGKEVAKKKLRGDIHKQIFTKINAFLTPEEVKETNTCFLFIVKGNEGRTYYIDLTGDGSAGEGKPTAKPDATLIMEPNSLQELFDGILKIDDVYMSGELKSAIQLKK</sequence>
<evidence type="ECO:0000256" key="6">
    <source>
        <dbReference type="ARBA" id="ARBA00023128"/>
    </source>
</evidence>
<dbReference type="Gene3D" id="3.40.50.720">
    <property type="entry name" value="NAD(P)-binding Rossmann-like Domain"/>
    <property type="match status" value="1"/>
</dbReference>
<evidence type="ECO:0000256" key="4">
    <source>
        <dbReference type="ARBA" id="ARBA00022857"/>
    </source>
</evidence>
<dbReference type="InterPro" id="IPR036291">
    <property type="entry name" value="NAD(P)-bd_dom_sf"/>
</dbReference>
<dbReference type="SUPFAM" id="SSF55718">
    <property type="entry name" value="SCP-like"/>
    <property type="match status" value="1"/>
</dbReference>
<dbReference type="InterPro" id="IPR036527">
    <property type="entry name" value="SCP2_sterol-bd_dom_sf"/>
</dbReference>
<dbReference type="CDD" id="cd09762">
    <property type="entry name" value="HSDL2_SDR_c"/>
    <property type="match status" value="1"/>
</dbReference>
<keyword evidence="6" id="KW-0496">Mitochondrion</keyword>
<dbReference type="Pfam" id="PF02036">
    <property type="entry name" value="SCP2"/>
    <property type="match status" value="1"/>
</dbReference>
<keyword evidence="4" id="KW-0521">NADP</keyword>
<dbReference type="SUPFAM" id="SSF51735">
    <property type="entry name" value="NAD(P)-binding Rossmann-fold domains"/>
    <property type="match status" value="1"/>
</dbReference>
<dbReference type="Proteomes" id="UP000325440">
    <property type="component" value="Unassembled WGS sequence"/>
</dbReference>
<evidence type="ECO:0000256" key="5">
    <source>
        <dbReference type="ARBA" id="ARBA00023002"/>
    </source>
</evidence>
<evidence type="ECO:0000313" key="11">
    <source>
        <dbReference type="Proteomes" id="UP000325440"/>
    </source>
</evidence>
<dbReference type="InterPro" id="IPR051935">
    <property type="entry name" value="HSDL2"/>
</dbReference>
<evidence type="ECO:0000313" key="10">
    <source>
        <dbReference type="EMBL" id="VVC45517.1"/>
    </source>
</evidence>
<evidence type="ECO:0000256" key="3">
    <source>
        <dbReference type="ARBA" id="ARBA00006484"/>
    </source>
</evidence>
<dbReference type="EMBL" id="CABPRJ010002405">
    <property type="protein sequence ID" value="VVC45517.1"/>
    <property type="molecule type" value="Genomic_DNA"/>
</dbReference>
<feature type="domain" description="SCP2" evidence="9">
    <location>
        <begin position="314"/>
        <end position="387"/>
    </location>
</feature>
<dbReference type="OrthoDB" id="5327538at2759"/>
<keyword evidence="7" id="KW-0576">Peroxisome</keyword>
<gene>
    <name evidence="10" type="ORF">CINCED_3A018451</name>
</gene>
<accession>A0A5E4NL36</accession>
<dbReference type="GO" id="GO:0005739">
    <property type="term" value="C:mitochondrion"/>
    <property type="evidence" value="ECO:0007669"/>
    <property type="project" value="UniProtKB-SubCell"/>
</dbReference>
<dbReference type="Gene3D" id="3.30.1050.10">
    <property type="entry name" value="SCP2 sterol-binding domain"/>
    <property type="match status" value="1"/>
</dbReference>
<dbReference type="GO" id="GO:0016491">
    <property type="term" value="F:oxidoreductase activity"/>
    <property type="evidence" value="ECO:0007669"/>
    <property type="project" value="UniProtKB-KW"/>
</dbReference>
<organism evidence="10 11">
    <name type="scientific">Cinara cedri</name>
    <dbReference type="NCBI Taxonomy" id="506608"/>
    <lineage>
        <taxon>Eukaryota</taxon>
        <taxon>Metazoa</taxon>
        <taxon>Ecdysozoa</taxon>
        <taxon>Arthropoda</taxon>
        <taxon>Hexapoda</taxon>
        <taxon>Insecta</taxon>
        <taxon>Pterygota</taxon>
        <taxon>Neoptera</taxon>
        <taxon>Paraneoptera</taxon>
        <taxon>Hemiptera</taxon>
        <taxon>Sternorrhyncha</taxon>
        <taxon>Aphidomorpha</taxon>
        <taxon>Aphidoidea</taxon>
        <taxon>Aphididae</taxon>
        <taxon>Lachninae</taxon>
        <taxon>Cinara</taxon>
    </lineage>
</organism>
<dbReference type="InterPro" id="IPR003033">
    <property type="entry name" value="SCP2_sterol-bd_dom"/>
</dbReference>
<name>A0A5E4NL36_9HEMI</name>
<evidence type="ECO:0000256" key="7">
    <source>
        <dbReference type="ARBA" id="ARBA00023140"/>
    </source>
</evidence>
<evidence type="ECO:0000259" key="9">
    <source>
        <dbReference type="Pfam" id="PF02036"/>
    </source>
</evidence>